<dbReference type="AlphaFoldDB" id="A0A1D1XKG5"/>
<dbReference type="InterPro" id="IPR002110">
    <property type="entry name" value="Ankyrin_rpt"/>
</dbReference>
<keyword evidence="6 9" id="KW-0472">Membrane</keyword>
<dbReference type="Pfam" id="PF12796">
    <property type="entry name" value="Ank_2"/>
    <property type="match status" value="3"/>
</dbReference>
<evidence type="ECO:0000256" key="3">
    <source>
        <dbReference type="ARBA" id="ARBA00022737"/>
    </source>
</evidence>
<evidence type="ECO:0000313" key="11">
    <source>
        <dbReference type="EMBL" id="JAT42895.1"/>
    </source>
</evidence>
<evidence type="ECO:0000256" key="6">
    <source>
        <dbReference type="ARBA" id="ARBA00023136"/>
    </source>
</evidence>
<feature type="region of interest" description="Disordered" evidence="8">
    <location>
        <begin position="1"/>
        <end position="81"/>
    </location>
</feature>
<accession>A0A1D1XKG5</accession>
<feature type="repeat" description="ANK" evidence="7">
    <location>
        <begin position="173"/>
        <end position="194"/>
    </location>
</feature>
<dbReference type="InterPro" id="IPR036770">
    <property type="entry name" value="Ankyrin_rpt-contain_sf"/>
</dbReference>
<gene>
    <name evidence="11" type="primary">At3g12360_0</name>
    <name evidence="11" type="ORF">g.115773</name>
</gene>
<evidence type="ECO:0000256" key="4">
    <source>
        <dbReference type="ARBA" id="ARBA00022989"/>
    </source>
</evidence>
<dbReference type="Gene3D" id="1.25.40.20">
    <property type="entry name" value="Ankyrin repeat-containing domain"/>
    <property type="match status" value="2"/>
</dbReference>
<keyword evidence="4 9" id="KW-1133">Transmembrane helix</keyword>
<dbReference type="EMBL" id="GDJX01025041">
    <property type="protein sequence ID" value="JAT42895.1"/>
    <property type="molecule type" value="Transcribed_RNA"/>
</dbReference>
<feature type="transmembrane region" description="Helical" evidence="9">
    <location>
        <begin position="606"/>
        <end position="625"/>
    </location>
</feature>
<dbReference type="PANTHER" id="PTHR24186:SF50">
    <property type="entry name" value="ANKYRIN REPEAT-CONTAINING PROTEIN ITN1-LIKE ISOFORM X1"/>
    <property type="match status" value="1"/>
</dbReference>
<evidence type="ECO:0000256" key="1">
    <source>
        <dbReference type="ARBA" id="ARBA00004141"/>
    </source>
</evidence>
<feature type="transmembrane region" description="Helical" evidence="9">
    <location>
        <begin position="519"/>
        <end position="542"/>
    </location>
</feature>
<proteinExistence type="predicted"/>
<name>A0A1D1XKG5_9ARAE</name>
<feature type="repeat" description="ANK" evidence="7">
    <location>
        <begin position="321"/>
        <end position="353"/>
    </location>
</feature>
<keyword evidence="2 9" id="KW-0812">Transmembrane</keyword>
<dbReference type="InterPro" id="IPR026961">
    <property type="entry name" value="PGG_dom"/>
</dbReference>
<evidence type="ECO:0000256" key="5">
    <source>
        <dbReference type="ARBA" id="ARBA00023043"/>
    </source>
</evidence>
<evidence type="ECO:0000256" key="8">
    <source>
        <dbReference type="SAM" id="MobiDB-lite"/>
    </source>
</evidence>
<feature type="non-terminal residue" evidence="11">
    <location>
        <position position="1"/>
    </location>
</feature>
<dbReference type="Pfam" id="PF13962">
    <property type="entry name" value="PGG"/>
    <property type="match status" value="1"/>
</dbReference>
<evidence type="ECO:0000256" key="7">
    <source>
        <dbReference type="PROSITE-ProRule" id="PRU00023"/>
    </source>
</evidence>
<feature type="repeat" description="ANK" evidence="7">
    <location>
        <begin position="251"/>
        <end position="273"/>
    </location>
</feature>
<evidence type="ECO:0000259" key="10">
    <source>
        <dbReference type="Pfam" id="PF13962"/>
    </source>
</evidence>
<dbReference type="PANTHER" id="PTHR24186">
    <property type="entry name" value="PROTEIN PHOSPHATASE 1 REGULATORY SUBUNIT"/>
    <property type="match status" value="1"/>
</dbReference>
<feature type="transmembrane region" description="Helical" evidence="9">
    <location>
        <begin position="562"/>
        <end position="586"/>
    </location>
</feature>
<dbReference type="GO" id="GO:0005886">
    <property type="term" value="C:plasma membrane"/>
    <property type="evidence" value="ECO:0007669"/>
    <property type="project" value="TreeGrafter"/>
</dbReference>
<feature type="repeat" description="ANK" evidence="7">
    <location>
        <begin position="355"/>
        <end position="377"/>
    </location>
</feature>
<feature type="repeat" description="ANK" evidence="7">
    <location>
        <begin position="425"/>
        <end position="458"/>
    </location>
</feature>
<protein>
    <submittedName>
        <fullName evidence="11">Ankyrin repeat-containing protein At3g12360</fullName>
    </submittedName>
</protein>
<feature type="compositionally biased region" description="Pro residues" evidence="8">
    <location>
        <begin position="52"/>
        <end position="61"/>
    </location>
</feature>
<dbReference type="PROSITE" id="PS50088">
    <property type="entry name" value="ANK_REPEAT"/>
    <property type="match status" value="5"/>
</dbReference>
<dbReference type="SMART" id="SM00248">
    <property type="entry name" value="ANK"/>
    <property type="match status" value="8"/>
</dbReference>
<feature type="domain" description="PGG" evidence="10">
    <location>
        <begin position="519"/>
        <end position="625"/>
    </location>
</feature>
<feature type="compositionally biased region" description="Low complexity" evidence="8">
    <location>
        <begin position="72"/>
        <end position="81"/>
    </location>
</feature>
<keyword evidence="5 7" id="KW-0040">ANK repeat</keyword>
<evidence type="ECO:0000256" key="9">
    <source>
        <dbReference type="SAM" id="Phobius"/>
    </source>
</evidence>
<keyword evidence="3" id="KW-0677">Repeat</keyword>
<feature type="compositionally biased region" description="Polar residues" evidence="8">
    <location>
        <begin position="15"/>
        <end position="24"/>
    </location>
</feature>
<dbReference type="PROSITE" id="PS50297">
    <property type="entry name" value="ANK_REP_REGION"/>
    <property type="match status" value="5"/>
</dbReference>
<evidence type="ECO:0000256" key="2">
    <source>
        <dbReference type="ARBA" id="ARBA00022692"/>
    </source>
</evidence>
<reference evidence="11" key="1">
    <citation type="submission" date="2015-07" db="EMBL/GenBank/DDBJ databases">
        <title>Transcriptome Assembly of Anthurium amnicola.</title>
        <authorList>
            <person name="Suzuki J."/>
        </authorList>
    </citation>
    <scope>NUCLEOTIDE SEQUENCE</scope>
</reference>
<dbReference type="SUPFAM" id="SSF48403">
    <property type="entry name" value="Ankyrin repeat"/>
    <property type="match status" value="1"/>
</dbReference>
<comment type="subcellular location">
    <subcellularLocation>
        <location evidence="1">Membrane</location>
        <topology evidence="1">Multi-pass membrane protein</topology>
    </subcellularLocation>
</comment>
<sequence length="723" mass="78259">ISCSIFDPGGLLGCSPQSPHSTAKGSMEKDPSAGRAHQMANPAATPLGWGQQPPPPPPALFPPRSGERNQAEEPPAGPLEAADLVYTSLSTARSRMEEAAAETPMDPALLEAATARNCELFRALVEEEPSRLAGVSAGGNTVFHLVARLGDEPLASWVGTRLPPGLLARANARGDTALHLAARDGHGPVVSSLLVWASMDPDLIRLKEALLEARNRNGDTALHDAVRSRHWVVVSWLMDARPDLASLVNKSGESPLYLAAERDSLEIVGILLEFDSFDLSVSAWEGPGGKTALHAAVHRSYDIAKMLLERKPELSRIQDSYQSTPLHYAASDGDSRMVQLLLWYDASVAYISDADGISPIHVAAAMGHVGVIEELIRSCPDSGELTDNKGRNLLHFAVDKKRVDIVKYILRTPLLKEMINMQDHDGNTALHLATSNRSREIVHMLLADKRVNANIMNHKSFTPLDIACSCAKSYMGLRMLKIRQALVSAGSQLSPQRLDHLANKKQRNREEEAIRCRAIANNLAIVAVLVATVTFAAAFTLPGGYRNDPGPDQGTAFLTKKAAFKAFLLSDAIAMVCSIIVICLLIRTGSLDHDVRLSSISSSMKLMQVALAGMVAAFAAGVYVVTADECLWLAILICLVACSVPLWVITSRPTFKPLKAGKAYIEGKALSLTTRSKNCRKKVYSNGGSESEERIYVPMLLKIMGFERTIDFQTPPLSKEPSN</sequence>
<dbReference type="Pfam" id="PF00023">
    <property type="entry name" value="Ank"/>
    <property type="match status" value="1"/>
</dbReference>
<feature type="transmembrane region" description="Helical" evidence="9">
    <location>
        <begin position="631"/>
        <end position="649"/>
    </location>
</feature>
<organism evidence="11">
    <name type="scientific">Anthurium amnicola</name>
    <dbReference type="NCBI Taxonomy" id="1678845"/>
    <lineage>
        <taxon>Eukaryota</taxon>
        <taxon>Viridiplantae</taxon>
        <taxon>Streptophyta</taxon>
        <taxon>Embryophyta</taxon>
        <taxon>Tracheophyta</taxon>
        <taxon>Spermatophyta</taxon>
        <taxon>Magnoliopsida</taxon>
        <taxon>Liliopsida</taxon>
        <taxon>Araceae</taxon>
        <taxon>Pothoideae</taxon>
        <taxon>Potheae</taxon>
        <taxon>Anthurium</taxon>
    </lineage>
</organism>